<dbReference type="GO" id="GO:0019213">
    <property type="term" value="F:deacetylase activity"/>
    <property type="evidence" value="ECO:0007669"/>
    <property type="project" value="InterPro"/>
</dbReference>
<dbReference type="InterPro" id="IPR003737">
    <property type="entry name" value="GlcNAc_PI_deacetylase-related"/>
</dbReference>
<protein>
    <submittedName>
        <fullName evidence="1">Bacillithiol biosynthesis deacetylase BshB1</fullName>
    </submittedName>
</protein>
<dbReference type="InterPro" id="IPR023842">
    <property type="entry name" value="Bacillithiol_biosynth_BshB1"/>
</dbReference>
<keyword evidence="2" id="KW-1185">Reference proteome</keyword>
<comment type="caution">
    <text evidence="1">The sequence shown here is derived from an EMBL/GenBank/DDBJ whole genome shotgun (WGS) entry which is preliminary data.</text>
</comment>
<accession>A0A2S7SU89</accession>
<dbReference type="GO" id="GO:0016811">
    <property type="term" value="F:hydrolase activity, acting on carbon-nitrogen (but not peptide) bonds, in linear amides"/>
    <property type="evidence" value="ECO:0007669"/>
    <property type="project" value="TreeGrafter"/>
</dbReference>
<dbReference type="PANTHER" id="PTHR12993">
    <property type="entry name" value="N-ACETYLGLUCOSAMINYL-PHOSPHATIDYLINOSITOL DE-N-ACETYLASE-RELATED"/>
    <property type="match status" value="1"/>
</dbReference>
<dbReference type="InterPro" id="IPR024078">
    <property type="entry name" value="LmbE-like_dom_sf"/>
</dbReference>
<dbReference type="NCBIfam" id="TIGR04001">
    <property type="entry name" value="thiol_BshB1"/>
    <property type="match status" value="1"/>
</dbReference>
<reference evidence="1 2" key="1">
    <citation type="submission" date="2018-01" db="EMBL/GenBank/DDBJ databases">
        <title>A novel member of the phylum Bacteroidetes isolated from glacier ice.</title>
        <authorList>
            <person name="Liu Q."/>
            <person name="Xin Y.-H."/>
        </authorList>
    </citation>
    <scope>NUCLEOTIDE SEQUENCE [LARGE SCALE GENOMIC DNA]</scope>
    <source>
        <strain evidence="1 2">RB1R16</strain>
    </source>
</reference>
<dbReference type="GO" id="GO:0071793">
    <property type="term" value="P:bacillithiol biosynthetic process"/>
    <property type="evidence" value="ECO:0007669"/>
    <property type="project" value="InterPro"/>
</dbReference>
<dbReference type="OrthoDB" id="9778719at2"/>
<name>A0A2S7SU89_9BACT</name>
<organism evidence="1 2">
    <name type="scientific">Flavipsychrobacter stenotrophus</name>
    <dbReference type="NCBI Taxonomy" id="2077091"/>
    <lineage>
        <taxon>Bacteria</taxon>
        <taxon>Pseudomonadati</taxon>
        <taxon>Bacteroidota</taxon>
        <taxon>Chitinophagia</taxon>
        <taxon>Chitinophagales</taxon>
        <taxon>Chitinophagaceae</taxon>
        <taxon>Flavipsychrobacter</taxon>
    </lineage>
</organism>
<dbReference type="PANTHER" id="PTHR12993:SF30">
    <property type="entry name" value="N-ACETYL-ALPHA-D-GLUCOSAMINYL L-MALATE DEACETYLASE 1"/>
    <property type="match status" value="1"/>
</dbReference>
<evidence type="ECO:0000313" key="2">
    <source>
        <dbReference type="Proteomes" id="UP000239872"/>
    </source>
</evidence>
<proteinExistence type="predicted"/>
<dbReference type="Pfam" id="PF02585">
    <property type="entry name" value="PIG-L"/>
    <property type="match status" value="1"/>
</dbReference>
<dbReference type="RefSeq" id="WP_105040190.1">
    <property type="nucleotide sequence ID" value="NZ_PPSL01000004.1"/>
</dbReference>
<dbReference type="AlphaFoldDB" id="A0A2S7SU89"/>
<gene>
    <name evidence="1" type="primary">bshB1</name>
    <name evidence="1" type="ORF">CJD36_015935</name>
</gene>
<evidence type="ECO:0000313" key="1">
    <source>
        <dbReference type="EMBL" id="PQJ10181.1"/>
    </source>
</evidence>
<dbReference type="Proteomes" id="UP000239872">
    <property type="component" value="Unassembled WGS sequence"/>
</dbReference>
<dbReference type="Gene3D" id="3.40.50.10320">
    <property type="entry name" value="LmbE-like"/>
    <property type="match status" value="1"/>
</dbReference>
<sequence>MKLHILAIAAHPDDIELSAAGTLLKHIKAGDAVGIVDLTEGELGTRGSVTARYEEAANAAKSMGVLVRHNAQMADGFFRNDEENQRKLIAYIRHYRPEIVIANALEDRHPDHGKGGRLIADACFLAGLRKIETEWEGQPQEAWRPKRVFHMIQDRALDPSFAVDISDTFEEKMEAIKCYTSQFHDPNSNEPLTYISTGNFLETIKSRDMLCGKRIGTQYAEGFVCENLPGIDDLNSLLLPVLA</sequence>
<dbReference type="SUPFAM" id="SSF102588">
    <property type="entry name" value="LmbE-like"/>
    <property type="match status" value="1"/>
</dbReference>
<dbReference type="EMBL" id="PPSL01000004">
    <property type="protein sequence ID" value="PQJ10181.1"/>
    <property type="molecule type" value="Genomic_DNA"/>
</dbReference>